<comment type="caution">
    <text evidence="2">The sequence shown here is derived from an EMBL/GenBank/DDBJ whole genome shotgun (WGS) entry which is preliminary data.</text>
</comment>
<evidence type="ECO:0000313" key="2">
    <source>
        <dbReference type="EMBL" id="KAK9077806.1"/>
    </source>
</evidence>
<reference evidence="2 3" key="1">
    <citation type="submission" date="2024-04" db="EMBL/GenBank/DDBJ databases">
        <title>The reference genome of an endangered Asteraceae, Deinandra increscens subsp. villosa, native to the Central Coast of California.</title>
        <authorList>
            <person name="Guilliams M."/>
            <person name="Hasenstab-Lehman K."/>
            <person name="Meyer R."/>
            <person name="Mcevoy S."/>
        </authorList>
    </citation>
    <scope>NUCLEOTIDE SEQUENCE [LARGE SCALE GENOMIC DNA]</scope>
    <source>
        <tissue evidence="2">Leaf</tissue>
    </source>
</reference>
<feature type="region of interest" description="Disordered" evidence="1">
    <location>
        <begin position="72"/>
        <end position="117"/>
    </location>
</feature>
<keyword evidence="3" id="KW-1185">Reference proteome</keyword>
<dbReference type="PANTHER" id="PTHR33416">
    <property type="entry name" value="NUCLEAR PORE COMPLEX PROTEIN NUP1"/>
    <property type="match status" value="1"/>
</dbReference>
<protein>
    <submittedName>
        <fullName evidence="2">Uncharacterized protein</fullName>
    </submittedName>
</protein>
<dbReference type="Proteomes" id="UP001408789">
    <property type="component" value="Unassembled WGS sequence"/>
</dbReference>
<feature type="compositionally biased region" description="Polar residues" evidence="1">
    <location>
        <begin position="317"/>
        <end position="337"/>
    </location>
</feature>
<evidence type="ECO:0000256" key="1">
    <source>
        <dbReference type="SAM" id="MobiDB-lite"/>
    </source>
</evidence>
<proteinExistence type="predicted"/>
<feature type="compositionally biased region" description="Basic and acidic residues" evidence="1">
    <location>
        <begin position="100"/>
        <end position="109"/>
    </location>
</feature>
<accession>A0AAP0HAH6</accession>
<feature type="compositionally biased region" description="Basic residues" evidence="1">
    <location>
        <begin position="342"/>
        <end position="359"/>
    </location>
</feature>
<feature type="region of interest" description="Disordered" evidence="1">
    <location>
        <begin position="237"/>
        <end position="263"/>
    </location>
</feature>
<organism evidence="2 3">
    <name type="scientific">Deinandra increscens subsp. villosa</name>
    <dbReference type="NCBI Taxonomy" id="3103831"/>
    <lineage>
        <taxon>Eukaryota</taxon>
        <taxon>Viridiplantae</taxon>
        <taxon>Streptophyta</taxon>
        <taxon>Embryophyta</taxon>
        <taxon>Tracheophyta</taxon>
        <taxon>Spermatophyta</taxon>
        <taxon>Magnoliopsida</taxon>
        <taxon>eudicotyledons</taxon>
        <taxon>Gunneridae</taxon>
        <taxon>Pentapetalae</taxon>
        <taxon>asterids</taxon>
        <taxon>campanulids</taxon>
        <taxon>Asterales</taxon>
        <taxon>Asteraceae</taxon>
        <taxon>Asteroideae</taxon>
        <taxon>Heliantheae alliance</taxon>
        <taxon>Madieae</taxon>
        <taxon>Madiinae</taxon>
        <taxon>Deinandra</taxon>
    </lineage>
</organism>
<gene>
    <name evidence="2" type="ORF">SSX86_006144</name>
</gene>
<name>A0AAP0HAH6_9ASTR</name>
<dbReference type="AlphaFoldDB" id="A0AAP0HAH6"/>
<evidence type="ECO:0000313" key="3">
    <source>
        <dbReference type="Proteomes" id="UP001408789"/>
    </source>
</evidence>
<dbReference type="EMBL" id="JBCNJP010000007">
    <property type="protein sequence ID" value="KAK9077806.1"/>
    <property type="molecule type" value="Genomic_DNA"/>
</dbReference>
<sequence length="359" mass="39761">MDSGSQAAVDGGDGRSGGKILKRRQIAVRKSPYDRPTPTLQHENPKWINALVFPARFVAGGASKLLSSVWSPKSWGANSSPSSESDSDSEGGIEDDYERDENLNDDHADLNQSKGSSSGKSEILYLVEHLLMLEHFSREECDRLIKIINLRVSDYTMREVVDAGPNNPNISNKVIKEARKMVTPVGSLKSDLDNSIHGSKSLVTPNRYYFSGGSWNIQNEIQRLHSKAIELMKPNQPISLEAPNPRSETVNMDSTDMRTTRDDVPTEALSSLPTIKDKYQVAEEKNFKADKTGDDVNHVEGNDDMITEYAEVADVINASQGSSNTNDPTSTYETDSPTVKRAATRTRKYNTRRGRPRGK</sequence>
<dbReference type="GO" id="GO:0071763">
    <property type="term" value="P:nuclear membrane organization"/>
    <property type="evidence" value="ECO:0007669"/>
    <property type="project" value="TreeGrafter"/>
</dbReference>
<dbReference type="GO" id="GO:0005635">
    <property type="term" value="C:nuclear envelope"/>
    <property type="evidence" value="ECO:0007669"/>
    <property type="project" value="TreeGrafter"/>
</dbReference>
<dbReference type="PANTHER" id="PTHR33416:SF17">
    <property type="entry name" value="PROTEIN KAKU4"/>
    <property type="match status" value="1"/>
</dbReference>
<feature type="region of interest" description="Disordered" evidence="1">
    <location>
        <begin position="1"/>
        <end position="45"/>
    </location>
</feature>
<feature type="compositionally biased region" description="Acidic residues" evidence="1">
    <location>
        <begin position="85"/>
        <end position="99"/>
    </location>
</feature>
<feature type="region of interest" description="Disordered" evidence="1">
    <location>
        <begin position="316"/>
        <end position="359"/>
    </location>
</feature>